<proteinExistence type="inferred from homology"/>
<dbReference type="GO" id="GO:0005789">
    <property type="term" value="C:endoplasmic reticulum membrane"/>
    <property type="evidence" value="ECO:0007669"/>
    <property type="project" value="TreeGrafter"/>
</dbReference>
<keyword evidence="12 13" id="KW-0275">Fatty acid biosynthesis</keyword>
<dbReference type="GO" id="GO:0005506">
    <property type="term" value="F:iron ion binding"/>
    <property type="evidence" value="ECO:0007669"/>
    <property type="project" value="TreeGrafter"/>
</dbReference>
<evidence type="ECO:0000256" key="7">
    <source>
        <dbReference type="ARBA" id="ARBA00022989"/>
    </source>
</evidence>
<evidence type="ECO:0000256" key="10">
    <source>
        <dbReference type="ARBA" id="ARBA00023098"/>
    </source>
</evidence>
<dbReference type="Pfam" id="PF00487">
    <property type="entry name" value="FA_desaturase"/>
    <property type="match status" value="1"/>
</dbReference>
<keyword evidence="8 13" id="KW-0560">Oxidoreductase</keyword>
<dbReference type="EMBL" id="CAVLGL010000082">
    <property type="protein sequence ID" value="CAK1587448.1"/>
    <property type="molecule type" value="Genomic_DNA"/>
</dbReference>
<evidence type="ECO:0000256" key="11">
    <source>
        <dbReference type="ARBA" id="ARBA00023136"/>
    </source>
</evidence>
<evidence type="ECO:0000256" key="4">
    <source>
        <dbReference type="ARBA" id="ARBA00022692"/>
    </source>
</evidence>
<dbReference type="Proteomes" id="UP001314205">
    <property type="component" value="Unassembled WGS sequence"/>
</dbReference>
<evidence type="ECO:0000256" key="14">
    <source>
        <dbReference type="SAM" id="Phobius"/>
    </source>
</evidence>
<keyword evidence="10" id="KW-0443">Lipid metabolism</keyword>
<dbReference type="InterPro" id="IPR005804">
    <property type="entry name" value="FA_desaturase_dom"/>
</dbReference>
<evidence type="ECO:0000256" key="13">
    <source>
        <dbReference type="RuleBase" id="RU000581"/>
    </source>
</evidence>
<dbReference type="PRINTS" id="PR00075">
    <property type="entry name" value="FACDDSATRASE"/>
</dbReference>
<dbReference type="GO" id="GO:0006636">
    <property type="term" value="P:unsaturated fatty acid biosynthetic process"/>
    <property type="evidence" value="ECO:0007669"/>
    <property type="project" value="TreeGrafter"/>
</dbReference>
<reference evidence="16 17" key="1">
    <citation type="submission" date="2023-11" db="EMBL/GenBank/DDBJ databases">
        <authorList>
            <person name="Hedman E."/>
            <person name="Englund M."/>
            <person name="Stromberg M."/>
            <person name="Nyberg Akerstrom W."/>
            <person name="Nylinder S."/>
            <person name="Jareborg N."/>
            <person name="Kallberg Y."/>
            <person name="Kronander E."/>
        </authorList>
    </citation>
    <scope>NUCLEOTIDE SEQUENCE [LARGE SCALE GENOMIC DNA]</scope>
</reference>
<keyword evidence="7 14" id="KW-1133">Transmembrane helix</keyword>
<evidence type="ECO:0000256" key="2">
    <source>
        <dbReference type="ARBA" id="ARBA00009295"/>
    </source>
</evidence>
<keyword evidence="3 13" id="KW-0444">Lipid biosynthesis</keyword>
<dbReference type="InterPro" id="IPR015876">
    <property type="entry name" value="Acyl-CoA_DS"/>
</dbReference>
<dbReference type="InterPro" id="IPR001522">
    <property type="entry name" value="FADS-1_CS"/>
</dbReference>
<evidence type="ECO:0000259" key="15">
    <source>
        <dbReference type="Pfam" id="PF00487"/>
    </source>
</evidence>
<evidence type="ECO:0000256" key="1">
    <source>
        <dbReference type="ARBA" id="ARBA00004141"/>
    </source>
</evidence>
<evidence type="ECO:0000256" key="6">
    <source>
        <dbReference type="ARBA" id="ARBA00022832"/>
    </source>
</evidence>
<keyword evidence="6" id="KW-0276">Fatty acid metabolism</keyword>
<sequence length="333" mass="38419">MSPIPAEITSAPAPEFPTEELSKNVVRETNEKTVIVYENVVLYSIYHIMALYGLYLGVTSAKWQTILLAYVLWALSIFGTTVGAHRLWTHRAYKAKMPLQILLMICTSIACQGTTTNWIRDHRMHHKYSDTNADPHNAKRGFFFSHIGWLLTRKHSELKRLSNTIYMDDIYNNPVLRFQKKYAGPVIGSCCFILPTLLPMYFWNESLNNAWHLTMLRFVLNIHAISLFNSVAHTWGYRPYDKKILPVENSSVSFFTLGEGFHNYHHAFPWDYKASELGNHWLNPSAQVIDFFAWIGWAYDLKTVPDEIIQARMERVGDGTNYEGGISVKNKFT</sequence>
<feature type="domain" description="Fatty acid desaturase" evidence="15">
    <location>
        <begin position="62"/>
        <end position="269"/>
    </location>
</feature>
<feature type="transmembrane region" description="Helical" evidence="14">
    <location>
        <begin position="215"/>
        <end position="235"/>
    </location>
</feature>
<feature type="transmembrane region" description="Helical" evidence="14">
    <location>
        <begin position="182"/>
        <end position="203"/>
    </location>
</feature>
<dbReference type="AlphaFoldDB" id="A0AAV1KXN7"/>
<comment type="similarity">
    <text evidence="2 13">Belongs to the fatty acid desaturase type 1 family.</text>
</comment>
<keyword evidence="17" id="KW-1185">Reference proteome</keyword>
<comment type="cofactor">
    <cofactor evidence="13">
        <name>Fe(2+)</name>
        <dbReference type="ChEBI" id="CHEBI:29033"/>
    </cofactor>
</comment>
<dbReference type="PROSITE" id="PS00476">
    <property type="entry name" value="FATTY_ACID_DESATUR_1"/>
    <property type="match status" value="1"/>
</dbReference>
<evidence type="ECO:0000256" key="12">
    <source>
        <dbReference type="ARBA" id="ARBA00023160"/>
    </source>
</evidence>
<feature type="transmembrane region" description="Helical" evidence="14">
    <location>
        <begin position="65"/>
        <end position="88"/>
    </location>
</feature>
<accession>A0AAV1KXN7</accession>
<comment type="caution">
    <text evidence="16">The sequence shown here is derived from an EMBL/GenBank/DDBJ whole genome shotgun (WGS) entry which is preliminary data.</text>
</comment>
<dbReference type="PANTHER" id="PTHR11351:SF31">
    <property type="entry name" value="DESATURASE 1, ISOFORM A-RELATED"/>
    <property type="match status" value="1"/>
</dbReference>
<keyword evidence="5" id="KW-0479">Metal-binding</keyword>
<evidence type="ECO:0000256" key="8">
    <source>
        <dbReference type="ARBA" id="ARBA00023002"/>
    </source>
</evidence>
<protein>
    <recommendedName>
        <fullName evidence="15">Fatty acid desaturase domain-containing protein</fullName>
    </recommendedName>
</protein>
<name>A0AAV1KXN7_9NEOP</name>
<keyword evidence="9" id="KW-0408">Iron</keyword>
<gene>
    <name evidence="16" type="ORF">PARMNEM_LOCUS8274</name>
</gene>
<evidence type="ECO:0000256" key="3">
    <source>
        <dbReference type="ARBA" id="ARBA00022516"/>
    </source>
</evidence>
<evidence type="ECO:0000256" key="5">
    <source>
        <dbReference type="ARBA" id="ARBA00022723"/>
    </source>
</evidence>
<dbReference type="PANTHER" id="PTHR11351">
    <property type="entry name" value="ACYL-COA DESATURASE"/>
    <property type="match status" value="1"/>
</dbReference>
<evidence type="ECO:0000313" key="17">
    <source>
        <dbReference type="Proteomes" id="UP001314205"/>
    </source>
</evidence>
<dbReference type="GO" id="GO:0004768">
    <property type="term" value="F:stearoyl-CoA 9-desaturase activity"/>
    <property type="evidence" value="ECO:0007669"/>
    <property type="project" value="TreeGrafter"/>
</dbReference>
<comment type="domain">
    <text evidence="13">The histidine box domains are involved in binding the catalytic metal ions.</text>
</comment>
<feature type="transmembrane region" description="Helical" evidence="14">
    <location>
        <begin position="40"/>
        <end position="58"/>
    </location>
</feature>
<evidence type="ECO:0000313" key="16">
    <source>
        <dbReference type="EMBL" id="CAK1587448.1"/>
    </source>
</evidence>
<dbReference type="CDD" id="cd03505">
    <property type="entry name" value="Delta9-FADS-like"/>
    <property type="match status" value="1"/>
</dbReference>
<keyword evidence="4 13" id="KW-0812">Transmembrane</keyword>
<evidence type="ECO:0000256" key="9">
    <source>
        <dbReference type="ARBA" id="ARBA00023004"/>
    </source>
</evidence>
<organism evidence="16 17">
    <name type="scientific">Parnassius mnemosyne</name>
    <name type="common">clouded apollo</name>
    <dbReference type="NCBI Taxonomy" id="213953"/>
    <lineage>
        <taxon>Eukaryota</taxon>
        <taxon>Metazoa</taxon>
        <taxon>Ecdysozoa</taxon>
        <taxon>Arthropoda</taxon>
        <taxon>Hexapoda</taxon>
        <taxon>Insecta</taxon>
        <taxon>Pterygota</taxon>
        <taxon>Neoptera</taxon>
        <taxon>Endopterygota</taxon>
        <taxon>Lepidoptera</taxon>
        <taxon>Glossata</taxon>
        <taxon>Ditrysia</taxon>
        <taxon>Papilionoidea</taxon>
        <taxon>Papilionidae</taxon>
        <taxon>Parnassiinae</taxon>
        <taxon>Parnassini</taxon>
        <taxon>Parnassius</taxon>
        <taxon>Driopa</taxon>
    </lineage>
</organism>
<keyword evidence="11 14" id="KW-0472">Membrane</keyword>
<comment type="subcellular location">
    <subcellularLocation>
        <location evidence="1">Membrane</location>
        <topology evidence="1">Multi-pass membrane protein</topology>
    </subcellularLocation>
</comment>